<protein>
    <submittedName>
        <fullName evidence="2">Uncharacterized protein</fullName>
    </submittedName>
</protein>
<reference evidence="2" key="1">
    <citation type="submission" date="2022-11" db="UniProtKB">
        <authorList>
            <consortium name="WormBaseParasite"/>
        </authorList>
    </citation>
    <scope>IDENTIFICATION</scope>
</reference>
<proteinExistence type="predicted"/>
<dbReference type="WBParaSite" id="PSAMB.scaffold657size44424.g7735.t1">
    <property type="protein sequence ID" value="PSAMB.scaffold657size44424.g7735.t1"/>
    <property type="gene ID" value="PSAMB.scaffold657size44424.g7735"/>
</dbReference>
<keyword evidence="1" id="KW-1185">Reference proteome</keyword>
<accession>A0A914X5G0</accession>
<organism evidence="1 2">
    <name type="scientific">Plectus sambesii</name>
    <dbReference type="NCBI Taxonomy" id="2011161"/>
    <lineage>
        <taxon>Eukaryota</taxon>
        <taxon>Metazoa</taxon>
        <taxon>Ecdysozoa</taxon>
        <taxon>Nematoda</taxon>
        <taxon>Chromadorea</taxon>
        <taxon>Plectida</taxon>
        <taxon>Plectina</taxon>
        <taxon>Plectoidea</taxon>
        <taxon>Plectidae</taxon>
        <taxon>Plectus</taxon>
    </lineage>
</organism>
<dbReference type="Proteomes" id="UP000887566">
    <property type="component" value="Unplaced"/>
</dbReference>
<name>A0A914X5G0_9BILA</name>
<evidence type="ECO:0000313" key="1">
    <source>
        <dbReference type="Proteomes" id="UP000887566"/>
    </source>
</evidence>
<dbReference type="AlphaFoldDB" id="A0A914X5G0"/>
<evidence type="ECO:0000313" key="2">
    <source>
        <dbReference type="WBParaSite" id="PSAMB.scaffold657size44424.g7735.t1"/>
    </source>
</evidence>
<sequence>MGVVDGDVDESDVDELVISGVVVRVLVVCIAELVLEALDVSEGEDDVVGAAAVVDDDEGDSIVVVTELEEVSCIVAVVEGSVVEDKELVVLISFDVVDDVG</sequence>